<accession>A0A1G2P2L9</accession>
<proteinExistence type="inferred from homology"/>
<name>A0A1G2P2L9_9BACT</name>
<feature type="domain" description="Aminoglycoside phosphotransferase" evidence="2">
    <location>
        <begin position="21"/>
        <end position="229"/>
    </location>
</feature>
<dbReference type="PANTHER" id="PTHR21064">
    <property type="entry name" value="AMINOGLYCOSIDE PHOSPHOTRANSFERASE DOMAIN-CONTAINING PROTEIN-RELATED"/>
    <property type="match status" value="1"/>
</dbReference>
<evidence type="ECO:0000259" key="2">
    <source>
        <dbReference type="Pfam" id="PF01636"/>
    </source>
</evidence>
<dbReference type="Pfam" id="PF01636">
    <property type="entry name" value="APH"/>
    <property type="match status" value="1"/>
</dbReference>
<sequence>MANEKIAEFLNKLGIQKIKQIKAFPKGNINESYFVDSELGSYVFRIYFHKQKKEIEDDLKLLRRLKGIPVPRPEVFKGGEIHKLGDKWVVLFSFLPGAHAKDFDINLLSEVGKFLGVFHKLSKKSKWRGPKTKFYGLTRSKIHEIKLVIEKTDIPHKKFFPEILGELEMNLIRRRLPEGPIHTDVKPENVLFKDGKLSGVLDFDNAYVGPLILDVSKSMAWFGSKNRMFDMNKAIHIYHGYQHTRRLTAIEKEEFYKMLRFAFVSHVFMDYYMYATGKISRKYFDFIVKNFYASYKHFKQTPKESFMKLLTSILPPTTHRVPLKRRKGN</sequence>
<dbReference type="EMBL" id="MHSK01000024">
    <property type="protein sequence ID" value="OHA41872.1"/>
    <property type="molecule type" value="Genomic_DNA"/>
</dbReference>
<evidence type="ECO:0000313" key="4">
    <source>
        <dbReference type="Proteomes" id="UP000177269"/>
    </source>
</evidence>
<evidence type="ECO:0000256" key="1">
    <source>
        <dbReference type="ARBA" id="ARBA00038240"/>
    </source>
</evidence>
<dbReference type="PANTHER" id="PTHR21064:SF6">
    <property type="entry name" value="AMINOGLYCOSIDE PHOSPHOTRANSFERASE DOMAIN-CONTAINING PROTEIN"/>
    <property type="match status" value="1"/>
</dbReference>
<dbReference type="GO" id="GO:0019202">
    <property type="term" value="F:amino acid kinase activity"/>
    <property type="evidence" value="ECO:0007669"/>
    <property type="project" value="TreeGrafter"/>
</dbReference>
<dbReference type="Gene3D" id="3.90.1200.10">
    <property type="match status" value="1"/>
</dbReference>
<protein>
    <recommendedName>
        <fullName evidence="2">Aminoglycoside phosphotransferase domain-containing protein</fullName>
    </recommendedName>
</protein>
<reference evidence="3 4" key="1">
    <citation type="journal article" date="2016" name="Nat. Commun.">
        <title>Thousands of microbial genomes shed light on interconnected biogeochemical processes in an aquifer system.</title>
        <authorList>
            <person name="Anantharaman K."/>
            <person name="Brown C.T."/>
            <person name="Hug L.A."/>
            <person name="Sharon I."/>
            <person name="Castelle C.J."/>
            <person name="Probst A.J."/>
            <person name="Thomas B.C."/>
            <person name="Singh A."/>
            <person name="Wilkins M.J."/>
            <person name="Karaoz U."/>
            <person name="Brodie E.L."/>
            <person name="Williams K.H."/>
            <person name="Hubbard S.S."/>
            <person name="Banfield J.F."/>
        </authorList>
    </citation>
    <scope>NUCLEOTIDE SEQUENCE [LARGE SCALE GENOMIC DNA]</scope>
</reference>
<dbReference type="InterPro" id="IPR050249">
    <property type="entry name" value="Pseudomonas-type_ThrB"/>
</dbReference>
<dbReference type="Proteomes" id="UP000177269">
    <property type="component" value="Unassembled WGS sequence"/>
</dbReference>
<comment type="similarity">
    <text evidence="1">Belongs to the pseudomonas-type ThrB family.</text>
</comment>
<dbReference type="InterPro" id="IPR011009">
    <property type="entry name" value="Kinase-like_dom_sf"/>
</dbReference>
<dbReference type="SUPFAM" id="SSF56112">
    <property type="entry name" value="Protein kinase-like (PK-like)"/>
    <property type="match status" value="1"/>
</dbReference>
<comment type="caution">
    <text evidence="3">The sequence shown here is derived from an EMBL/GenBank/DDBJ whole genome shotgun (WGS) entry which is preliminary data.</text>
</comment>
<dbReference type="AlphaFoldDB" id="A0A1G2P2L9"/>
<organism evidence="3 4">
    <name type="scientific">Candidatus Taylorbacteria bacterium RIFCSPLOWO2_12_FULL_43_20</name>
    <dbReference type="NCBI Taxonomy" id="1802332"/>
    <lineage>
        <taxon>Bacteria</taxon>
        <taxon>Candidatus Tayloriibacteriota</taxon>
    </lineage>
</organism>
<gene>
    <name evidence="3" type="ORF">A3G52_03490</name>
</gene>
<dbReference type="InterPro" id="IPR002575">
    <property type="entry name" value="Aminoglycoside_PTrfase"/>
</dbReference>
<evidence type="ECO:0000313" key="3">
    <source>
        <dbReference type="EMBL" id="OHA41872.1"/>
    </source>
</evidence>
<dbReference type="Gene3D" id="3.30.200.20">
    <property type="entry name" value="Phosphorylase Kinase, domain 1"/>
    <property type="match status" value="1"/>
</dbReference>